<dbReference type="PROSITE" id="PS50076">
    <property type="entry name" value="DNAJ_2"/>
    <property type="match status" value="1"/>
</dbReference>
<keyword evidence="2" id="KW-0472">Membrane</keyword>
<reference evidence="4" key="1">
    <citation type="submission" date="2020-02" db="EMBL/GenBank/DDBJ databases">
        <authorList>
            <person name="Scholz U."/>
            <person name="Mascher M."/>
            <person name="Fiebig A."/>
        </authorList>
    </citation>
    <scope>NUCLEOTIDE SEQUENCE</scope>
</reference>
<dbReference type="SUPFAM" id="SSF46565">
    <property type="entry name" value="Chaperone J-domain"/>
    <property type="match status" value="1"/>
</dbReference>
<feature type="region of interest" description="Disordered" evidence="1">
    <location>
        <begin position="659"/>
        <end position="681"/>
    </location>
</feature>
<feature type="compositionally biased region" description="Basic and acidic residues" evidence="1">
    <location>
        <begin position="36"/>
        <end position="45"/>
    </location>
</feature>
<feature type="compositionally biased region" description="Basic residues" evidence="1">
    <location>
        <begin position="732"/>
        <end position="743"/>
    </location>
</feature>
<dbReference type="Gene3D" id="1.10.287.110">
    <property type="entry name" value="DnaJ domain"/>
    <property type="match status" value="1"/>
</dbReference>
<dbReference type="PANTHER" id="PTHR45270:SF4">
    <property type="entry name" value="CHAPERONE DNAJ-DOMAIN SUPERFAMILY PROTEIN"/>
    <property type="match status" value="1"/>
</dbReference>
<feature type="region of interest" description="Disordered" evidence="1">
    <location>
        <begin position="383"/>
        <end position="407"/>
    </location>
</feature>
<evidence type="ECO:0000259" key="3">
    <source>
        <dbReference type="PROSITE" id="PS50076"/>
    </source>
</evidence>
<dbReference type="InterPro" id="IPR032843">
    <property type="entry name" value="Jiv"/>
</dbReference>
<feature type="region of interest" description="Disordered" evidence="1">
    <location>
        <begin position="533"/>
        <end position="557"/>
    </location>
</feature>
<dbReference type="Proteomes" id="UP000663760">
    <property type="component" value="Chromosome 12"/>
</dbReference>
<dbReference type="CDD" id="cd06257">
    <property type="entry name" value="DnaJ"/>
    <property type="match status" value="1"/>
</dbReference>
<evidence type="ECO:0000256" key="1">
    <source>
        <dbReference type="SAM" id="MobiDB-lite"/>
    </source>
</evidence>
<feature type="compositionally biased region" description="Polar residues" evidence="1">
    <location>
        <begin position="1"/>
        <end position="10"/>
    </location>
</feature>
<dbReference type="PROSITE" id="PS00636">
    <property type="entry name" value="DNAJ_1"/>
    <property type="match status" value="1"/>
</dbReference>
<evidence type="ECO:0000313" key="5">
    <source>
        <dbReference type="Proteomes" id="UP000663760"/>
    </source>
</evidence>
<dbReference type="InterPro" id="IPR036869">
    <property type="entry name" value="J_dom_sf"/>
</dbReference>
<protein>
    <recommendedName>
        <fullName evidence="3">J domain-containing protein</fullName>
    </recommendedName>
</protein>
<feature type="compositionally biased region" description="Polar residues" evidence="1">
    <location>
        <begin position="59"/>
        <end position="73"/>
    </location>
</feature>
<dbReference type="PANTHER" id="PTHR45270">
    <property type="entry name" value="OS03G0832900 PROTEIN"/>
    <property type="match status" value="1"/>
</dbReference>
<dbReference type="AlphaFoldDB" id="A0A7I8L7S7"/>
<feature type="region of interest" description="Disordered" evidence="1">
    <location>
        <begin position="1"/>
        <end position="167"/>
    </location>
</feature>
<organism evidence="4 5">
    <name type="scientific">Spirodela intermedia</name>
    <name type="common">Intermediate duckweed</name>
    <dbReference type="NCBI Taxonomy" id="51605"/>
    <lineage>
        <taxon>Eukaryota</taxon>
        <taxon>Viridiplantae</taxon>
        <taxon>Streptophyta</taxon>
        <taxon>Embryophyta</taxon>
        <taxon>Tracheophyta</taxon>
        <taxon>Spermatophyta</taxon>
        <taxon>Magnoliopsida</taxon>
        <taxon>Liliopsida</taxon>
        <taxon>Araceae</taxon>
        <taxon>Lemnoideae</taxon>
        <taxon>Spirodela</taxon>
    </lineage>
</organism>
<accession>A0A7I8L7S7</accession>
<keyword evidence="2" id="KW-0812">Transmembrane</keyword>
<name>A0A7I8L7S7_SPIIN</name>
<dbReference type="PRINTS" id="PR00625">
    <property type="entry name" value="JDOMAIN"/>
</dbReference>
<sequence>MARKGNQQRNGLHHGGSNLTDTKSETAGKPLSDESDTFKSCEGKVPDSNTVPICEVHGQLNNPLEDGTTSTKFSARRKKSNKRSGKGSNRQRSEDSRMPNLEESVPSSSKTKDGADFGSIFDGAETREYGGVPQDSNINYESPRNNMRDNSTGENVSASSKSSDTMPSGGLTTLTTYVLGVVKEWLWKQKPWVTSLSMQTYDLWNKALIKIEHGYPIVLTWILHVGKLIFLLSMVWLDCSLRGLDSLLRLGTTSLFTVIWCSVLSTIAMIGFSKMFTIMVITGLVFVFIGLPFAILVLGIFATIILWIYGSFWTTGFVIFVGGISFATNHERVSLFIATGYAVYSAKGYIGWPGLILGFNLAFFSGDGLIYLLKNKIDDQRSNRPEQAWQSHGRTDHHSNGETWQDPFVDDASVRHTDRSPGVPSTSGAETDLTSEEEIMRLLNCNDHYSALGLARYETIDASYLKREYRKKAMLVHPDKNMGNEKAAEAFKKLQNAYEVLLDSLKRKTYDDELRREELLNYIRRLQTTSQKSGKHGIFTTSGSVHPRPEEEAASLGDSRRITCKKCGDFHLWAQASRSKSRARWCQECKDLHPAKDGDGWVEQSFQPLLFGLLNKMSPPIAYVCADSRIYDATEWFLCQGMSCPVNTHKPSFHVNTSVASRHGTARPGADRGGGGAAAGVEQTMTEEEFFEWLQSAVQSGAFDGPIDSDAPSPARPGTSSGSGSASGSKSNLKKRKKGKKQW</sequence>
<evidence type="ECO:0000313" key="4">
    <source>
        <dbReference type="EMBL" id="CAA7405812.1"/>
    </source>
</evidence>
<dbReference type="Pfam" id="PF00226">
    <property type="entry name" value="DnaJ"/>
    <property type="match status" value="1"/>
</dbReference>
<feature type="transmembrane region" description="Helical" evidence="2">
    <location>
        <begin position="248"/>
        <end position="272"/>
    </location>
</feature>
<dbReference type="Pfam" id="PF14901">
    <property type="entry name" value="Jiv90"/>
    <property type="match status" value="1"/>
</dbReference>
<feature type="compositionally biased region" description="Low complexity" evidence="1">
    <location>
        <begin position="711"/>
        <end position="731"/>
    </location>
</feature>
<evidence type="ECO:0000256" key="2">
    <source>
        <dbReference type="SAM" id="Phobius"/>
    </source>
</evidence>
<proteinExistence type="predicted"/>
<keyword evidence="5" id="KW-1185">Reference proteome</keyword>
<feature type="compositionally biased region" description="Basic residues" evidence="1">
    <location>
        <begin position="74"/>
        <end position="85"/>
    </location>
</feature>
<feature type="transmembrane region" description="Helical" evidence="2">
    <location>
        <begin position="284"/>
        <end position="309"/>
    </location>
</feature>
<feature type="transmembrane region" description="Helical" evidence="2">
    <location>
        <begin position="215"/>
        <end position="236"/>
    </location>
</feature>
<dbReference type="InterPro" id="IPR018253">
    <property type="entry name" value="DnaJ_domain_CS"/>
</dbReference>
<feature type="region of interest" description="Disordered" evidence="1">
    <location>
        <begin position="701"/>
        <end position="743"/>
    </location>
</feature>
<dbReference type="OrthoDB" id="1507364at2759"/>
<dbReference type="EMBL" id="LR746275">
    <property type="protein sequence ID" value="CAA7405812.1"/>
    <property type="molecule type" value="Genomic_DNA"/>
</dbReference>
<gene>
    <name evidence="4" type="ORF">SI8410_12016490</name>
</gene>
<dbReference type="SMART" id="SM00271">
    <property type="entry name" value="DnaJ"/>
    <property type="match status" value="1"/>
</dbReference>
<keyword evidence="2" id="KW-1133">Transmembrane helix</keyword>
<dbReference type="GO" id="GO:0005783">
    <property type="term" value="C:endoplasmic reticulum"/>
    <property type="evidence" value="ECO:0007669"/>
    <property type="project" value="UniProtKB-ARBA"/>
</dbReference>
<dbReference type="InterPro" id="IPR001623">
    <property type="entry name" value="DnaJ_domain"/>
</dbReference>
<feature type="compositionally biased region" description="Polar residues" evidence="1">
    <location>
        <begin position="134"/>
        <end position="166"/>
    </location>
</feature>
<feature type="domain" description="J" evidence="3">
    <location>
        <begin position="447"/>
        <end position="514"/>
    </location>
</feature>